<keyword evidence="2" id="KW-1185">Reference proteome</keyword>
<accession>A0AA41V4N7</accession>
<comment type="caution">
    <text evidence="1">The sequence shown here is derived from an EMBL/GenBank/DDBJ whole genome shotgun (WGS) entry which is preliminary data.</text>
</comment>
<sequence>QWNIIKARDPNANKFSTRAGDIIRRHIPINIEDWRNVPDSFKNDLWHYLMVCSLMLYLL</sequence>
<organism evidence="1 2">
    <name type="scientific">Papaver nudicaule</name>
    <name type="common">Iceland poppy</name>
    <dbReference type="NCBI Taxonomy" id="74823"/>
    <lineage>
        <taxon>Eukaryota</taxon>
        <taxon>Viridiplantae</taxon>
        <taxon>Streptophyta</taxon>
        <taxon>Embryophyta</taxon>
        <taxon>Tracheophyta</taxon>
        <taxon>Spermatophyta</taxon>
        <taxon>Magnoliopsida</taxon>
        <taxon>Ranunculales</taxon>
        <taxon>Papaveraceae</taxon>
        <taxon>Papaveroideae</taxon>
        <taxon>Papaver</taxon>
    </lineage>
</organism>
<dbReference type="EMBL" id="JAJJMA010145918">
    <property type="protein sequence ID" value="MCL7034490.1"/>
    <property type="molecule type" value="Genomic_DNA"/>
</dbReference>
<gene>
    <name evidence="1" type="ORF">MKW94_020110</name>
</gene>
<dbReference type="AlphaFoldDB" id="A0AA41V4N7"/>
<evidence type="ECO:0000313" key="2">
    <source>
        <dbReference type="Proteomes" id="UP001177140"/>
    </source>
</evidence>
<feature type="non-terminal residue" evidence="1">
    <location>
        <position position="59"/>
    </location>
</feature>
<proteinExistence type="predicted"/>
<reference evidence="1" key="1">
    <citation type="submission" date="2022-03" db="EMBL/GenBank/DDBJ databases">
        <title>A functionally conserved STORR gene fusion in Papaver species that diverged 16.8 million years ago.</title>
        <authorList>
            <person name="Catania T."/>
        </authorList>
    </citation>
    <scope>NUCLEOTIDE SEQUENCE</scope>
    <source>
        <strain evidence="1">S-191538</strain>
    </source>
</reference>
<evidence type="ECO:0000313" key="1">
    <source>
        <dbReference type="EMBL" id="MCL7034490.1"/>
    </source>
</evidence>
<name>A0AA41V4N7_PAPNU</name>
<dbReference type="Proteomes" id="UP001177140">
    <property type="component" value="Unassembled WGS sequence"/>
</dbReference>
<protein>
    <submittedName>
        <fullName evidence="1">Uncharacterized protein</fullName>
    </submittedName>
</protein>